<dbReference type="InterPro" id="IPR036396">
    <property type="entry name" value="Cyt_P450_sf"/>
</dbReference>
<dbReference type="PRINTS" id="PR00463">
    <property type="entry name" value="EP450I"/>
</dbReference>
<protein>
    <recommendedName>
        <fullName evidence="6">Cytochrome P450 711A1</fullName>
    </recommendedName>
</protein>
<dbReference type="AlphaFoldDB" id="A0A8J5KSH6"/>
<evidence type="ECO:0000256" key="2">
    <source>
        <dbReference type="RuleBase" id="RU000461"/>
    </source>
</evidence>
<comment type="caution">
    <text evidence="4">The sequence shown here is derived from an EMBL/GenBank/DDBJ whole genome shotgun (WGS) entry which is preliminary data.</text>
</comment>
<dbReference type="GO" id="GO:0016705">
    <property type="term" value="F:oxidoreductase activity, acting on paired donors, with incorporation or reduction of molecular oxygen"/>
    <property type="evidence" value="ECO:0007669"/>
    <property type="project" value="InterPro"/>
</dbReference>
<keyword evidence="3" id="KW-1133">Transmembrane helix</keyword>
<dbReference type="InterPro" id="IPR002401">
    <property type="entry name" value="Cyt_P450_E_grp-I"/>
</dbReference>
<dbReference type="InterPro" id="IPR017972">
    <property type="entry name" value="Cyt_P450_CS"/>
</dbReference>
<dbReference type="PROSITE" id="PS00086">
    <property type="entry name" value="CYTOCHROME_P450"/>
    <property type="match status" value="1"/>
</dbReference>
<dbReference type="PRINTS" id="PR00385">
    <property type="entry name" value="P450"/>
</dbReference>
<sequence>MPFYFFFPFIYKSGNHPSALPRASLYLRLSICLPLFTTYWDMETNVESFLSSSAAFFVLASLSLLLLFFAYFSVPYWKVRHVPGPPARFIVGHLPYLASHGPDVLRAFAKSHGPIFRFHLGRQPLVIVADAELCREVGIKNFKYIRNRSRLSPTSGSDLLQNGLFLTRDSRWNITRNLITALYQPTHLAGLIPTMNHYVAAFSAAVSHFHRLREDVPISDLALRLAIDVLGQTAFGIDFKLLSDPTISGVGDANGDGDEASAFLKEHTYSVSSLKMDLSSSFSTMLGLIAPVLQIPSRQILKRIPGTADHKLERTHQRLCARLDSIIARRSRELGPGEPRDFLTALLNARRQPGTPAAELLTDGHVRALAYEHLVAGTKTTAFTLAMTVYLVSCHLEVERRLVAEIDRFGAQSSVPTSEDLQSKFPYLDQVIDIKVIKESMRMYTVSPLVARETSQQVKIGEYVLPKGTWVWLALGVVAKDSKQFPAPDVFRPERFDPTCEEEKQRHPYAHIPFGIGPRSCIGQKFSIQELKLALIELYRHFIFRPSPMMDSSPEFEYGLVLGFKRCVKLRAIKRTDSERKK</sequence>
<gene>
    <name evidence="4" type="ORF">ZIOFF_055788</name>
</gene>
<keyword evidence="3" id="KW-0812">Transmembrane</keyword>
<keyword evidence="5" id="KW-1185">Reference proteome</keyword>
<dbReference type="GO" id="GO:0005506">
    <property type="term" value="F:iron ion binding"/>
    <property type="evidence" value="ECO:0007669"/>
    <property type="project" value="InterPro"/>
</dbReference>
<keyword evidence="1 2" id="KW-0479">Metal-binding</keyword>
<organism evidence="4 5">
    <name type="scientific">Zingiber officinale</name>
    <name type="common">Ginger</name>
    <name type="synonym">Amomum zingiber</name>
    <dbReference type="NCBI Taxonomy" id="94328"/>
    <lineage>
        <taxon>Eukaryota</taxon>
        <taxon>Viridiplantae</taxon>
        <taxon>Streptophyta</taxon>
        <taxon>Embryophyta</taxon>
        <taxon>Tracheophyta</taxon>
        <taxon>Spermatophyta</taxon>
        <taxon>Magnoliopsida</taxon>
        <taxon>Liliopsida</taxon>
        <taxon>Zingiberales</taxon>
        <taxon>Zingiberaceae</taxon>
        <taxon>Zingiber</taxon>
    </lineage>
</organism>
<evidence type="ECO:0000256" key="1">
    <source>
        <dbReference type="PIRSR" id="PIRSR602401-1"/>
    </source>
</evidence>
<dbReference type="PANTHER" id="PTHR24301">
    <property type="entry name" value="THROMBOXANE-A SYNTHASE"/>
    <property type="match status" value="1"/>
</dbReference>
<proteinExistence type="inferred from homology"/>
<dbReference type="SUPFAM" id="SSF48264">
    <property type="entry name" value="Cytochrome P450"/>
    <property type="match status" value="1"/>
</dbReference>
<reference evidence="4 5" key="1">
    <citation type="submission" date="2020-08" db="EMBL/GenBank/DDBJ databases">
        <title>Plant Genome Project.</title>
        <authorList>
            <person name="Zhang R.-G."/>
        </authorList>
    </citation>
    <scope>NUCLEOTIDE SEQUENCE [LARGE SCALE GENOMIC DNA]</scope>
    <source>
        <tissue evidence="4">Rhizome</tissue>
    </source>
</reference>
<feature type="binding site" description="axial binding residue" evidence="1">
    <location>
        <position position="521"/>
    </location>
    <ligand>
        <name>heme</name>
        <dbReference type="ChEBI" id="CHEBI:30413"/>
    </ligand>
    <ligandPart>
        <name>Fe</name>
        <dbReference type="ChEBI" id="CHEBI:18248"/>
    </ligandPart>
</feature>
<keyword evidence="1 2" id="KW-0408">Iron</keyword>
<dbReference type="GO" id="GO:0004497">
    <property type="term" value="F:monooxygenase activity"/>
    <property type="evidence" value="ECO:0007669"/>
    <property type="project" value="UniProtKB-KW"/>
</dbReference>
<evidence type="ECO:0008006" key="6">
    <source>
        <dbReference type="Google" id="ProtNLM"/>
    </source>
</evidence>
<evidence type="ECO:0000313" key="5">
    <source>
        <dbReference type="Proteomes" id="UP000734854"/>
    </source>
</evidence>
<name>A0A8J5KSH6_ZINOF</name>
<keyword evidence="2" id="KW-0560">Oxidoreductase</keyword>
<comment type="similarity">
    <text evidence="2">Belongs to the cytochrome P450 family.</text>
</comment>
<keyword evidence="3" id="KW-0472">Membrane</keyword>
<dbReference type="Proteomes" id="UP000734854">
    <property type="component" value="Unassembled WGS sequence"/>
</dbReference>
<dbReference type="Gene3D" id="1.10.630.10">
    <property type="entry name" value="Cytochrome P450"/>
    <property type="match status" value="1"/>
</dbReference>
<dbReference type="EMBL" id="JACMSC010000015">
    <property type="protein sequence ID" value="KAG6487205.1"/>
    <property type="molecule type" value="Genomic_DNA"/>
</dbReference>
<evidence type="ECO:0000313" key="4">
    <source>
        <dbReference type="EMBL" id="KAG6487205.1"/>
    </source>
</evidence>
<dbReference type="Pfam" id="PF00067">
    <property type="entry name" value="p450"/>
    <property type="match status" value="1"/>
</dbReference>
<evidence type="ECO:0000256" key="3">
    <source>
        <dbReference type="SAM" id="Phobius"/>
    </source>
</evidence>
<keyword evidence="1 2" id="KW-0349">Heme</keyword>
<dbReference type="GO" id="GO:0020037">
    <property type="term" value="F:heme binding"/>
    <property type="evidence" value="ECO:0007669"/>
    <property type="project" value="InterPro"/>
</dbReference>
<keyword evidence="2" id="KW-0503">Monooxygenase</keyword>
<comment type="cofactor">
    <cofactor evidence="1">
        <name>heme</name>
        <dbReference type="ChEBI" id="CHEBI:30413"/>
    </cofactor>
</comment>
<dbReference type="InterPro" id="IPR001128">
    <property type="entry name" value="Cyt_P450"/>
</dbReference>
<feature type="transmembrane region" description="Helical" evidence="3">
    <location>
        <begin position="54"/>
        <end position="77"/>
    </location>
</feature>
<dbReference type="PANTHER" id="PTHR24301:SF8">
    <property type="entry name" value="OS02G0221900 PROTEIN"/>
    <property type="match status" value="1"/>
</dbReference>
<accession>A0A8J5KSH6</accession>